<dbReference type="CDD" id="cd03860">
    <property type="entry name" value="M14_CP_A-B_like"/>
    <property type="match status" value="1"/>
</dbReference>
<feature type="domain" description="Peptidase M14" evidence="18">
    <location>
        <begin position="141"/>
        <end position="444"/>
    </location>
</feature>
<evidence type="ECO:0000256" key="12">
    <source>
        <dbReference type="ARBA" id="ARBA00023026"/>
    </source>
</evidence>
<dbReference type="SUPFAM" id="SSF53187">
    <property type="entry name" value="Zn-dependent exopeptidases"/>
    <property type="match status" value="1"/>
</dbReference>
<dbReference type="InterPro" id="IPR000834">
    <property type="entry name" value="Peptidase_M14"/>
</dbReference>
<dbReference type="Pfam" id="PF00246">
    <property type="entry name" value="Peptidase_M14"/>
    <property type="match status" value="1"/>
</dbReference>
<feature type="active site" description="Proton donor/acceptor" evidence="16">
    <location>
        <position position="410"/>
    </location>
</feature>
<gene>
    <name evidence="19" type="ORF">PIIN_00112</name>
</gene>
<dbReference type="EMBL" id="CAFZ01000001">
    <property type="protein sequence ID" value="CCA66426.1"/>
    <property type="molecule type" value="Genomic_DNA"/>
</dbReference>
<dbReference type="GO" id="GO:0008270">
    <property type="term" value="F:zinc ion binding"/>
    <property type="evidence" value="ECO:0007669"/>
    <property type="project" value="InterPro"/>
</dbReference>
<keyword evidence="9 17" id="KW-0732">Signal</keyword>
<keyword evidence="6 19" id="KW-0121">Carboxypeptidase</keyword>
<dbReference type="Proteomes" id="UP000007148">
    <property type="component" value="Unassembled WGS sequence"/>
</dbReference>
<dbReference type="OrthoDB" id="3626597at2759"/>
<comment type="cofactor">
    <cofactor evidence="1">
        <name>Zn(2+)</name>
        <dbReference type="ChEBI" id="CHEBI:29105"/>
    </cofactor>
</comment>
<evidence type="ECO:0000256" key="2">
    <source>
        <dbReference type="ARBA" id="ARBA00003091"/>
    </source>
</evidence>
<keyword evidence="10" id="KW-0378">Hydrolase</keyword>
<protein>
    <submittedName>
        <fullName evidence="19">Probable carboxypeptidase</fullName>
    </submittedName>
</protein>
<evidence type="ECO:0000256" key="1">
    <source>
        <dbReference type="ARBA" id="ARBA00001947"/>
    </source>
</evidence>
<dbReference type="GO" id="GO:0006508">
    <property type="term" value="P:proteolysis"/>
    <property type="evidence" value="ECO:0007669"/>
    <property type="project" value="UniProtKB-KW"/>
</dbReference>
<evidence type="ECO:0000256" key="17">
    <source>
        <dbReference type="SAM" id="SignalP"/>
    </source>
</evidence>
<comment type="similarity">
    <text evidence="4 16">Belongs to the peptidase M14 family.</text>
</comment>
<evidence type="ECO:0000256" key="4">
    <source>
        <dbReference type="ARBA" id="ARBA00005988"/>
    </source>
</evidence>
<evidence type="ECO:0000256" key="14">
    <source>
        <dbReference type="ARBA" id="ARBA00023145"/>
    </source>
</evidence>
<feature type="chain" id="PRO_5003468695" evidence="17">
    <location>
        <begin position="20"/>
        <end position="445"/>
    </location>
</feature>
<keyword evidence="13" id="KW-0482">Metalloprotease</keyword>
<evidence type="ECO:0000256" key="7">
    <source>
        <dbReference type="ARBA" id="ARBA00022670"/>
    </source>
</evidence>
<comment type="subcellular location">
    <subcellularLocation>
        <location evidence="3">Secreted</location>
    </subcellularLocation>
</comment>
<dbReference type="InterPro" id="IPR036990">
    <property type="entry name" value="M14A-like_propep"/>
</dbReference>
<evidence type="ECO:0000256" key="3">
    <source>
        <dbReference type="ARBA" id="ARBA00004613"/>
    </source>
</evidence>
<evidence type="ECO:0000256" key="13">
    <source>
        <dbReference type="ARBA" id="ARBA00023049"/>
    </source>
</evidence>
<keyword evidence="7" id="KW-0645">Protease</keyword>
<evidence type="ECO:0000256" key="9">
    <source>
        <dbReference type="ARBA" id="ARBA00022729"/>
    </source>
</evidence>
<dbReference type="InterPro" id="IPR003146">
    <property type="entry name" value="M14A_act_pep"/>
</dbReference>
<dbReference type="MEROPS" id="M14.014"/>
<dbReference type="SUPFAM" id="SSF54897">
    <property type="entry name" value="Protease propeptides/inhibitors"/>
    <property type="match status" value="1"/>
</dbReference>
<dbReference type="Gene3D" id="3.30.70.340">
    <property type="entry name" value="Metallocarboxypeptidase-like"/>
    <property type="match status" value="1"/>
</dbReference>
<comment type="function">
    <text evidence="2">Extracellular metalloprotease that contributes to pathogenicity.</text>
</comment>
<keyword evidence="20" id="KW-1185">Reference proteome</keyword>
<dbReference type="Pfam" id="PF02244">
    <property type="entry name" value="Propep_M14"/>
    <property type="match status" value="1"/>
</dbReference>
<evidence type="ECO:0000256" key="10">
    <source>
        <dbReference type="ARBA" id="ARBA00022801"/>
    </source>
</evidence>
<dbReference type="InParanoid" id="G4T4T3"/>
<evidence type="ECO:0000256" key="16">
    <source>
        <dbReference type="PROSITE-ProRule" id="PRU01379"/>
    </source>
</evidence>
<dbReference type="AlphaFoldDB" id="G4T4T3"/>
<evidence type="ECO:0000313" key="20">
    <source>
        <dbReference type="Proteomes" id="UP000007148"/>
    </source>
</evidence>
<keyword evidence="12" id="KW-0843">Virulence</keyword>
<dbReference type="FunFam" id="3.40.630.10:FF:000165">
    <property type="entry name" value="Glucan 1,4-alpha-glucosidase, putative"/>
    <property type="match status" value="1"/>
</dbReference>
<dbReference type="HOGENOM" id="CLU_019326_1_1_1"/>
<dbReference type="PROSITE" id="PS52035">
    <property type="entry name" value="PEPTIDASE_M14"/>
    <property type="match status" value="1"/>
</dbReference>
<feature type="signal peptide" evidence="17">
    <location>
        <begin position="1"/>
        <end position="19"/>
    </location>
</feature>
<evidence type="ECO:0000256" key="15">
    <source>
        <dbReference type="ARBA" id="ARBA00023157"/>
    </source>
</evidence>
<evidence type="ECO:0000259" key="18">
    <source>
        <dbReference type="PROSITE" id="PS52035"/>
    </source>
</evidence>
<evidence type="ECO:0000256" key="11">
    <source>
        <dbReference type="ARBA" id="ARBA00022833"/>
    </source>
</evidence>
<sequence length="445" mass="49169">MRLLALLSTLLVLFALGHALPQPRDNPASQFMGVKVVRIPTGPSVDILARLQSLIAKHDLDLWTTTPTINSHVDVEVPPGDYDSFMKAVQELQGQAGILEPVTIMHEDLGKSILEESSTSEDYAARMMKAASLATPAWFNAYHPYADHLTFLNDLAAAYPSNAKVVTAGTSVQGRAITGINIFGSSGSGVKPAIVWHANVHAREWITSMTVEYMAYQLLTNYANSTEIKSYVDKYDFYIFPVVNPDGFVYSQTTNRMWRKNRQSPPSGSSCYGRDINRNWDIHWSDPGGASTNPCDETYRGLAPADAPETKWLAAFSNGKKNSTQGMKMYVDWHSYSQMFFTPYGFDCDAIPPDNTELLSLAKGFTTSLKAVYGTSYTYGGSCKTIYKTTGSSDDYAYVVTGVKYSFSAELRDTGRYGFVLPANQIYPTGIETWAGVRYLLANMK</sequence>
<dbReference type="OMA" id="WSYDSGI"/>
<dbReference type="SMART" id="SM00631">
    <property type="entry name" value="Zn_pept"/>
    <property type="match status" value="1"/>
</dbReference>
<dbReference type="GO" id="GO:0005615">
    <property type="term" value="C:extracellular space"/>
    <property type="evidence" value="ECO:0007669"/>
    <property type="project" value="TreeGrafter"/>
</dbReference>
<keyword evidence="14" id="KW-0865">Zymogen</keyword>
<dbReference type="GO" id="GO:0004181">
    <property type="term" value="F:metallocarboxypeptidase activity"/>
    <property type="evidence" value="ECO:0007669"/>
    <property type="project" value="InterPro"/>
</dbReference>
<keyword evidence="8" id="KW-0479">Metal-binding</keyword>
<name>G4T4T3_SERID</name>
<keyword evidence="5" id="KW-0964">Secreted</keyword>
<dbReference type="Gene3D" id="3.40.630.10">
    <property type="entry name" value="Zn peptidases"/>
    <property type="match status" value="1"/>
</dbReference>
<keyword evidence="15" id="KW-1015">Disulfide bond</keyword>
<evidence type="ECO:0000256" key="6">
    <source>
        <dbReference type="ARBA" id="ARBA00022645"/>
    </source>
</evidence>
<accession>G4T4T3</accession>
<reference evidence="19 20" key="1">
    <citation type="journal article" date="2011" name="PLoS Pathog.">
        <title>Endophytic Life Strategies Decoded by Genome and Transcriptome Analyses of the Mutualistic Root Symbiont Piriformospora indica.</title>
        <authorList>
            <person name="Zuccaro A."/>
            <person name="Lahrmann U."/>
            <person name="Guldener U."/>
            <person name="Langen G."/>
            <person name="Pfiffi S."/>
            <person name="Biedenkopf D."/>
            <person name="Wong P."/>
            <person name="Samans B."/>
            <person name="Grimm C."/>
            <person name="Basiewicz M."/>
            <person name="Murat C."/>
            <person name="Martin F."/>
            <person name="Kogel K.H."/>
        </authorList>
    </citation>
    <scope>NUCLEOTIDE SEQUENCE [LARGE SCALE GENOMIC DNA]</scope>
    <source>
        <strain evidence="19 20">DSM 11827</strain>
    </source>
</reference>
<dbReference type="eggNOG" id="KOG2650">
    <property type="taxonomic scope" value="Eukaryota"/>
</dbReference>
<dbReference type="PANTHER" id="PTHR11705">
    <property type="entry name" value="PROTEASE FAMILY M14 CARBOXYPEPTIDASE A,B"/>
    <property type="match status" value="1"/>
</dbReference>
<organism evidence="19 20">
    <name type="scientific">Serendipita indica (strain DSM 11827)</name>
    <name type="common">Root endophyte fungus</name>
    <name type="synonym">Piriformospora indica</name>
    <dbReference type="NCBI Taxonomy" id="1109443"/>
    <lineage>
        <taxon>Eukaryota</taxon>
        <taxon>Fungi</taxon>
        <taxon>Dikarya</taxon>
        <taxon>Basidiomycota</taxon>
        <taxon>Agaricomycotina</taxon>
        <taxon>Agaricomycetes</taxon>
        <taxon>Sebacinales</taxon>
        <taxon>Serendipitaceae</taxon>
        <taxon>Serendipita</taxon>
    </lineage>
</organism>
<comment type="caution">
    <text evidence="19">The sequence shown here is derived from an EMBL/GenBank/DDBJ whole genome shotgun (WGS) entry which is preliminary data.</text>
</comment>
<evidence type="ECO:0000256" key="5">
    <source>
        <dbReference type="ARBA" id="ARBA00022525"/>
    </source>
</evidence>
<dbReference type="PANTHER" id="PTHR11705:SF143">
    <property type="entry name" value="SLL0236 PROTEIN"/>
    <property type="match status" value="1"/>
</dbReference>
<keyword evidence="11" id="KW-0862">Zinc</keyword>
<dbReference type="PRINTS" id="PR00765">
    <property type="entry name" value="CRBOXYPTASEA"/>
</dbReference>
<proteinExistence type="inferred from homology"/>
<evidence type="ECO:0000256" key="8">
    <source>
        <dbReference type="ARBA" id="ARBA00022723"/>
    </source>
</evidence>
<evidence type="ECO:0000313" key="19">
    <source>
        <dbReference type="EMBL" id="CCA66426.1"/>
    </source>
</evidence>
<dbReference type="STRING" id="1109443.G4T4T3"/>